<dbReference type="PANTHER" id="PTHR13271:SF147">
    <property type="entry name" value="PROTEIN-LYSINE N-METHYLTRANSFERASE EFM1-RELATED"/>
    <property type="match status" value="1"/>
</dbReference>
<name>A0A316YGR1_9BASI</name>
<dbReference type="GO" id="GO:0005634">
    <property type="term" value="C:nucleus"/>
    <property type="evidence" value="ECO:0007669"/>
    <property type="project" value="TreeGrafter"/>
</dbReference>
<evidence type="ECO:0000313" key="2">
    <source>
        <dbReference type="EMBL" id="PWN88034.1"/>
    </source>
</evidence>
<dbReference type="EMBL" id="KZ819638">
    <property type="protein sequence ID" value="PWN88034.1"/>
    <property type="molecule type" value="Genomic_DNA"/>
</dbReference>
<dbReference type="FunCoup" id="A0A316YGR1">
    <property type="interactions" value="313"/>
</dbReference>
<evidence type="ECO:0000313" key="3">
    <source>
        <dbReference type="Proteomes" id="UP000245768"/>
    </source>
</evidence>
<dbReference type="PANTHER" id="PTHR13271">
    <property type="entry name" value="UNCHARACTERIZED PUTATIVE METHYLTRANSFERASE"/>
    <property type="match status" value="1"/>
</dbReference>
<dbReference type="GO" id="GO:0016279">
    <property type="term" value="F:protein-lysine N-methyltransferase activity"/>
    <property type="evidence" value="ECO:0007669"/>
    <property type="project" value="TreeGrafter"/>
</dbReference>
<reference evidence="2 3" key="1">
    <citation type="journal article" date="2018" name="Mol. Biol. Evol.">
        <title>Broad Genomic Sampling Reveals a Smut Pathogenic Ancestry of the Fungal Clade Ustilaginomycotina.</title>
        <authorList>
            <person name="Kijpornyongpan T."/>
            <person name="Mondo S.J."/>
            <person name="Barry K."/>
            <person name="Sandor L."/>
            <person name="Lee J."/>
            <person name="Lipzen A."/>
            <person name="Pangilinan J."/>
            <person name="LaButti K."/>
            <person name="Hainaut M."/>
            <person name="Henrissat B."/>
            <person name="Grigoriev I.V."/>
            <person name="Spatafora J.W."/>
            <person name="Aime M.C."/>
        </authorList>
    </citation>
    <scope>NUCLEOTIDE SEQUENCE [LARGE SCALE GENOMIC DNA]</scope>
    <source>
        <strain evidence="2 3">MCA 4198</strain>
    </source>
</reference>
<proteinExistence type="predicted"/>
<dbReference type="SUPFAM" id="SSF82199">
    <property type="entry name" value="SET domain"/>
    <property type="match status" value="1"/>
</dbReference>
<dbReference type="Proteomes" id="UP000245768">
    <property type="component" value="Unassembled WGS sequence"/>
</dbReference>
<protein>
    <submittedName>
        <fullName evidence="2">SET domain-containing protein</fullName>
    </submittedName>
</protein>
<dbReference type="AlphaFoldDB" id="A0A316YGR1"/>
<dbReference type="OrthoDB" id="42889at2759"/>
<accession>A0A316YGR1</accession>
<gene>
    <name evidence="2" type="ORF">FA10DRAFT_268256</name>
</gene>
<organism evidence="2 3">
    <name type="scientific">Acaromyces ingoldii</name>
    <dbReference type="NCBI Taxonomy" id="215250"/>
    <lineage>
        <taxon>Eukaryota</taxon>
        <taxon>Fungi</taxon>
        <taxon>Dikarya</taxon>
        <taxon>Basidiomycota</taxon>
        <taxon>Ustilaginomycotina</taxon>
        <taxon>Exobasidiomycetes</taxon>
        <taxon>Exobasidiales</taxon>
        <taxon>Cryptobasidiaceae</taxon>
        <taxon>Acaromyces</taxon>
    </lineage>
</organism>
<dbReference type="Gene3D" id="3.90.1410.10">
    <property type="entry name" value="set domain protein methyltransferase, domain 1"/>
    <property type="match status" value="1"/>
</dbReference>
<dbReference type="RefSeq" id="XP_025375232.1">
    <property type="nucleotide sequence ID" value="XM_025522254.1"/>
</dbReference>
<dbReference type="GeneID" id="37044170"/>
<feature type="region of interest" description="Disordered" evidence="1">
    <location>
        <begin position="386"/>
        <end position="412"/>
    </location>
</feature>
<keyword evidence="3" id="KW-1185">Reference proteome</keyword>
<dbReference type="InterPro" id="IPR046341">
    <property type="entry name" value="SET_dom_sf"/>
</dbReference>
<feature type="compositionally biased region" description="Polar residues" evidence="1">
    <location>
        <begin position="388"/>
        <end position="409"/>
    </location>
</feature>
<dbReference type="InterPro" id="IPR050600">
    <property type="entry name" value="SETD3_SETD6_MTase"/>
</dbReference>
<evidence type="ECO:0000256" key="1">
    <source>
        <dbReference type="SAM" id="MobiDB-lite"/>
    </source>
</evidence>
<sequence>MTTAAAVAAAPPVTSLSEAERLRIEAFTTWLESRGGKFHRDLYFANDETTGLSLFSRHNHEGQGDDVVAVEVPVDIVITPWEARETIRRCFSKGTDEGDNGSGGDELQLQAKEWVALYVFLVRLALESRKGQSREGVSLQKARESVVKSPTTLDALLDRAPYIDVLPLDVPTPLHFSKDELQLLVGTPLYYHALECRRDTRRACSKAVRWLLARLNSDEPGTDRAQLRAVLEPLVAAIDEDESSLFSHEREAQSWDLDEEAYKPLRVFRWATTIVDSRAFPPRLVGQPREQSLTGPILIPGLDAFNHARQASVTWTYHEPSAVEKGASEKAKVTLTIHNGLSKGQQVFNSYGPKPNEDFLASYAFVDPAMQDDVVSLVLGGSGAPAPTSITQTSSAPVNSPQQSSTSRSIRPGVVEASDGQAASSCIVLPNGKKQHFWKITDTTCPPSLLAEVIELLPPMEQASDGDGQMEDELQTRGEALEVILELLEAKNAAFLNSQTRIDKIASIPTLRRAVVDNVMVYRKGQGIILEKSIRTVEREMNQVEEEFNNIM</sequence>
<dbReference type="STRING" id="215250.A0A316YGR1"/>
<dbReference type="InParanoid" id="A0A316YGR1"/>